<dbReference type="Proteomes" id="UP000011080">
    <property type="component" value="Unassembled WGS sequence"/>
</dbReference>
<dbReference type="InterPro" id="IPR007667">
    <property type="entry name" value="Hypoxia_induced_domain"/>
</dbReference>
<dbReference type="Pfam" id="PF04588">
    <property type="entry name" value="HIG_1_N"/>
    <property type="match status" value="1"/>
</dbReference>
<evidence type="ECO:0000256" key="5">
    <source>
        <dbReference type="SAM" id="Phobius"/>
    </source>
</evidence>
<keyword evidence="3 5" id="KW-1133">Transmembrane helix</keyword>
<evidence type="ECO:0000256" key="2">
    <source>
        <dbReference type="ARBA" id="ARBA00022692"/>
    </source>
</evidence>
<keyword evidence="4 5" id="KW-0472">Membrane</keyword>
<dbReference type="EMBL" id="JH881196">
    <property type="protein sequence ID" value="ELR55789.1"/>
    <property type="molecule type" value="Genomic_DNA"/>
</dbReference>
<dbReference type="PANTHER" id="PTHR12297">
    <property type="entry name" value="HYPOXIA-INDUCBILE GENE 1 HIG1 -RELATED"/>
    <property type="match status" value="1"/>
</dbReference>
<dbReference type="GO" id="GO:0097250">
    <property type="term" value="P:mitochondrial respirasome assembly"/>
    <property type="evidence" value="ECO:0007669"/>
    <property type="project" value="TreeGrafter"/>
</dbReference>
<organism evidence="7 8">
    <name type="scientific">Bos mutus</name>
    <name type="common">wild yak</name>
    <dbReference type="NCBI Taxonomy" id="72004"/>
    <lineage>
        <taxon>Eukaryota</taxon>
        <taxon>Metazoa</taxon>
        <taxon>Chordata</taxon>
        <taxon>Craniata</taxon>
        <taxon>Vertebrata</taxon>
        <taxon>Euteleostomi</taxon>
        <taxon>Mammalia</taxon>
        <taxon>Eutheria</taxon>
        <taxon>Laurasiatheria</taxon>
        <taxon>Artiodactyla</taxon>
        <taxon>Ruminantia</taxon>
        <taxon>Pecora</taxon>
        <taxon>Bovidae</taxon>
        <taxon>Bovinae</taxon>
        <taxon>Bos</taxon>
    </lineage>
</organism>
<evidence type="ECO:0000256" key="3">
    <source>
        <dbReference type="ARBA" id="ARBA00022989"/>
    </source>
</evidence>
<dbReference type="Gene3D" id="6.10.140.1320">
    <property type="match status" value="1"/>
</dbReference>
<reference evidence="7 8" key="1">
    <citation type="journal article" date="2012" name="Nat. Genet.">
        <title>The yak genome and adaptation to life at high altitude.</title>
        <authorList>
            <person name="Qiu Q."/>
            <person name="Zhang G."/>
            <person name="Ma T."/>
            <person name="Qian W."/>
            <person name="Wang J."/>
            <person name="Ye Z."/>
            <person name="Cao C."/>
            <person name="Hu Q."/>
            <person name="Kim J."/>
            <person name="Larkin D.M."/>
            <person name="Auvil L."/>
            <person name="Capitanu B."/>
            <person name="Ma J."/>
            <person name="Lewin H.A."/>
            <person name="Qian X."/>
            <person name="Lang Y."/>
            <person name="Zhou R."/>
            <person name="Wang L."/>
            <person name="Wang K."/>
            <person name="Xia J."/>
            <person name="Liao S."/>
            <person name="Pan S."/>
            <person name="Lu X."/>
            <person name="Hou H."/>
            <person name="Wang Y."/>
            <person name="Zang X."/>
            <person name="Yin Y."/>
            <person name="Ma H."/>
            <person name="Zhang J."/>
            <person name="Wang Z."/>
            <person name="Zhang Y."/>
            <person name="Zhang D."/>
            <person name="Yonezawa T."/>
            <person name="Hasegawa M."/>
            <person name="Zhong Y."/>
            <person name="Liu W."/>
            <person name="Zhang Y."/>
            <person name="Huang Z."/>
            <person name="Zhang S."/>
            <person name="Long R."/>
            <person name="Yang H."/>
            <person name="Wang J."/>
            <person name="Lenstra J.A."/>
            <person name="Cooper D.N."/>
            <person name="Wu Y."/>
            <person name="Wang J."/>
            <person name="Shi P."/>
            <person name="Wang J."/>
            <person name="Liu J."/>
        </authorList>
    </citation>
    <scope>NUCLEOTIDE SEQUENCE [LARGE SCALE GENOMIC DNA]</scope>
    <source>
        <strain evidence="8">yakQH1</strain>
    </source>
</reference>
<comment type="subcellular location">
    <subcellularLocation>
        <location evidence="1">Mitochondrion membrane</location>
    </subcellularLocation>
</comment>
<accession>L8IJX4</accession>
<protein>
    <recommendedName>
        <fullName evidence="6">HIG1 domain-containing protein</fullName>
    </recommendedName>
</protein>
<evidence type="ECO:0000313" key="8">
    <source>
        <dbReference type="Proteomes" id="UP000011080"/>
    </source>
</evidence>
<proteinExistence type="predicted"/>
<feature type="domain" description="HIG1" evidence="6">
    <location>
        <begin position="1"/>
        <end position="93"/>
    </location>
</feature>
<sequence>MSSDTDISLSSYDEDQGSKLIRKAREAPFVPIGMAGFAAIVAHGLYRLKSRGNTKMSVHLIHMRVAAQGFIVGAVTLVRHLILRLYVYAENSLGQTRT</sequence>
<feature type="transmembrane region" description="Helical" evidence="5">
    <location>
        <begin position="69"/>
        <end position="89"/>
    </location>
</feature>
<keyword evidence="2 5" id="KW-0812">Transmembrane</keyword>
<dbReference type="STRING" id="72004.ENSBMUP00000002414"/>
<dbReference type="GO" id="GO:0031966">
    <property type="term" value="C:mitochondrial membrane"/>
    <property type="evidence" value="ECO:0007669"/>
    <property type="project" value="UniProtKB-SubCell"/>
</dbReference>
<evidence type="ECO:0000259" key="6">
    <source>
        <dbReference type="PROSITE" id="PS51503"/>
    </source>
</evidence>
<dbReference type="GO" id="GO:0043066">
    <property type="term" value="P:negative regulation of apoptotic process"/>
    <property type="evidence" value="ECO:0007669"/>
    <property type="project" value="TreeGrafter"/>
</dbReference>
<dbReference type="AlphaFoldDB" id="L8IJX4"/>
<evidence type="ECO:0000256" key="1">
    <source>
        <dbReference type="ARBA" id="ARBA00004325"/>
    </source>
</evidence>
<evidence type="ECO:0000256" key="4">
    <source>
        <dbReference type="ARBA" id="ARBA00023136"/>
    </source>
</evidence>
<feature type="transmembrane region" description="Helical" evidence="5">
    <location>
        <begin position="29"/>
        <end position="48"/>
    </location>
</feature>
<evidence type="ECO:0000313" key="7">
    <source>
        <dbReference type="EMBL" id="ELR55789.1"/>
    </source>
</evidence>
<dbReference type="InterPro" id="IPR050355">
    <property type="entry name" value="RCF1"/>
</dbReference>
<dbReference type="PROSITE" id="PS51503">
    <property type="entry name" value="HIG1"/>
    <property type="match status" value="1"/>
</dbReference>
<gene>
    <name evidence="7" type="ORF">M91_18236</name>
</gene>
<dbReference type="PANTHER" id="PTHR12297:SF5">
    <property type="entry name" value="HIG1 DOMAIN FAMILY MEMBER 1A, MITOCHONDRIAL"/>
    <property type="match status" value="1"/>
</dbReference>
<name>L8IJX4_9CETA</name>
<feature type="non-terminal residue" evidence="7">
    <location>
        <position position="98"/>
    </location>
</feature>